<dbReference type="Pfam" id="PF01699">
    <property type="entry name" value="Na_Ca_ex"/>
    <property type="match status" value="2"/>
</dbReference>
<gene>
    <name evidence="21" type="ORF">B0J13DRAFT_436205</name>
</gene>
<dbReference type="InterPro" id="IPR000719">
    <property type="entry name" value="Prot_kinase_dom"/>
</dbReference>
<evidence type="ECO:0000256" key="8">
    <source>
        <dbReference type="ARBA" id="ARBA00022692"/>
    </source>
</evidence>
<feature type="compositionally biased region" description="Polar residues" evidence="18">
    <location>
        <begin position="87"/>
        <end position="143"/>
    </location>
</feature>
<feature type="compositionally biased region" description="Polar residues" evidence="18">
    <location>
        <begin position="1624"/>
        <end position="1635"/>
    </location>
</feature>
<keyword evidence="9 17" id="KW-0547">Nucleotide-binding</keyword>
<feature type="transmembrane region" description="Helical" evidence="19">
    <location>
        <begin position="1530"/>
        <end position="1548"/>
    </location>
</feature>
<comment type="catalytic activity">
    <reaction evidence="15">
        <text>L-threonyl-[protein] + ATP = O-phospho-L-threonyl-[protein] + ADP + H(+)</text>
        <dbReference type="Rhea" id="RHEA:46608"/>
        <dbReference type="Rhea" id="RHEA-COMP:11060"/>
        <dbReference type="Rhea" id="RHEA-COMP:11605"/>
        <dbReference type="ChEBI" id="CHEBI:15378"/>
        <dbReference type="ChEBI" id="CHEBI:30013"/>
        <dbReference type="ChEBI" id="CHEBI:30616"/>
        <dbReference type="ChEBI" id="CHEBI:61977"/>
        <dbReference type="ChEBI" id="CHEBI:456216"/>
        <dbReference type="EC" id="2.7.11.1"/>
    </reaction>
</comment>
<dbReference type="GO" id="GO:0045033">
    <property type="term" value="P:peroxisome inheritance"/>
    <property type="evidence" value="ECO:0007669"/>
    <property type="project" value="UniProtKB-ARBA"/>
</dbReference>
<feature type="region of interest" description="Disordered" evidence="18">
    <location>
        <begin position="573"/>
        <end position="966"/>
    </location>
</feature>
<dbReference type="EMBL" id="JAGMUU010000004">
    <property type="protein sequence ID" value="KAH7155555.1"/>
    <property type="molecule type" value="Genomic_DNA"/>
</dbReference>
<evidence type="ECO:0000259" key="20">
    <source>
        <dbReference type="PROSITE" id="PS50011"/>
    </source>
</evidence>
<feature type="compositionally biased region" description="Polar residues" evidence="18">
    <location>
        <begin position="1"/>
        <end position="10"/>
    </location>
</feature>
<keyword evidence="6" id="KW-0597">Phosphoprotein</keyword>
<feature type="transmembrane region" description="Helical" evidence="19">
    <location>
        <begin position="1392"/>
        <end position="1415"/>
    </location>
</feature>
<sequence>MSAALQTAPHQHTALASSPLASPPSRQYRPQHSSPSREPYNAPQNSTASPSTRRPPSRKTNENTPSPAYHLTPAFGNPAANPAPSPEQHSTSSDQLTNMPPSAPPRTSSNHQSGSSRRANYTNEKMSNSPRRGQPEPSRSGSRGNPVAATENGHQSRKPVNSHLAQDSPARSGSRDGRATTTMPVRSAHGTPSKQTQEASDTLSKVIAGTEDVNGRSRNHVEAQDDAAPPPVVGAGDHEERRGGRSRHDHSNRNHKGNTKFGDFILGNTIGEGEFGKVKLGWKQDSSVQVAIKLIKRDSVGTNPSRFAKIYREVSILRGVSHPNIVRLIDKVETDRHIGIILEYASGGELFDYILNHRYLKDHSARRLFAQLVSGVGYLHKKGIVHRDLKLENLLLDRNRNIIITDFGFANTFDSNEDLSDEEELNLTDRDFVKRMGLDRIKPNGSRKGDLMQTSCGSPCYAAPELVVSDSLYTGRKVDVWSCGVILYAMLAGYLPFDDDPANPEGDNINLLYKYIVTTPLTFPEYVTPHARDLLRRILVPNPRKRADLFEVARHSWLSEYAQLVEFITSSTTLPGDVQNSSAPPTDQAEAPMVARSASVRDAAKQKQVHPPVVGGLAKTHGNIDPEAETADRRTPKDAKRRTVQVEYVAPTTQTQRGADGSTPKSRARSNSQGPVDSPVTRASIDKPLPRDPPVAKDITPKSTAGKRPPSTHKSTPPSRPTRDTRTAPENPYVASINAATRPQTGGSMQSSPSMGLQSRANYGQPAPPAVADTNAQGRIQQPSSVEDDENMGKTFGSVPPKVAKMTFQGETKREGRGHKRSNTLGDLGSKIMGRSGSIFGGRGKKRTEQPPVDKASRKYPPVSLSNTMLPGDEPGPRPSVDSRASRRSFSLGLGKKRSGSIPRSQASGEKPGRRRFSLAKAMGLGKDHGSAPPSEVDSQPELPIQTPRSDAPQGYSNHEEPRRSEPYFDAVSDLNHAQERANTSPVYHQRYGSVQMDNRRPTAIPSYIHQGAHLNSGSESSVDMRRPPTEPQPRMYQADYSESEGYDGRPVGSSRGHRGVLQKNHKRFTDAYEQDDYRGHEGSSGAAKRVMDFFRRRGKARGGEERFPASRKGCCFILCDTNACLYGCLAGISDGANLVIENERLETPSRKSVCITGNSLMVRSRWKKMALSPVPVPGAARNLRCRHWGQPGQPERSLPHSPIHIKPIALSTLSPLSSLPLLPTPNDTRVHKACSMKKASSESLNIDGSHPGVISNTVVTDSTTSPPNQVRDLNLNSSNVHNSNDDKGIAFDGVGLNEKSTDVNGFIAPVKSTSGQPPAFESTQAERSGLVVEPPPKAEEQTITTTPEPKKQRTLVGEIRRNSRLAITYSWLNVLLIFVPVGIIVAEIDGIHGGIVFGMNAVAIIPLAGLLAFATESVALEMGDALGALLNVTFGNAVELIIFIIALVKDEIRIVQASLLGSILANLLLILGMGFFLGGLRYREQIYNSTVTQMSACLLSLAVTSLVLPTAFHASFSDSKLADKQSLKISRGTSVILLLVYLVYLLFQLKSHAYMYESTPQHIVDAESTPGPAAAWLDTSSSEDSSSSSSSSDDSDHSQGTMRKKMKKVLRSRRRRKSAASSTDSNNGKASGNASFIAGRHNETALEASASRPKIPRHPSVESNEDAIADDVSHRSHKRHHRRNEYRKSKKNALDDDKEQRRVKPGVTFNDSARPGGDDATRRVDFAVQNDNQTNRHQENDSGAEGSGRRPFPVLRGISVKNLTPTVFGQNPEVGIAPPVPQGPVPRVRYGIRRTNSLPDRLNQHQFRPPGAMLPAQIPLMTINSGVEPGTEADADKHLSRAGSIVLLLVSTGLVALCAEFLVGSIQEVVATSSVGEIFIGLIILPIVGNAAEHVTAITVAMKNKMDLAIGVAVGSSIQIALFITPLVVILGWAMDREMTLYFTLFETVCLFVSAFIVNFLVLDGRSNYLEGALLCAVYLIISVVAFYYPNEDEASSWGA</sequence>
<evidence type="ECO:0000256" key="16">
    <source>
        <dbReference type="ARBA" id="ARBA00048679"/>
    </source>
</evidence>
<dbReference type="SMART" id="SM00220">
    <property type="entry name" value="S_TKc"/>
    <property type="match status" value="1"/>
</dbReference>
<feature type="compositionally biased region" description="Polar residues" evidence="18">
    <location>
        <begin position="573"/>
        <end position="585"/>
    </location>
</feature>
<dbReference type="GO" id="GO:0004674">
    <property type="term" value="F:protein serine/threonine kinase activity"/>
    <property type="evidence" value="ECO:0007669"/>
    <property type="project" value="UniProtKB-KW"/>
</dbReference>
<organism evidence="21 22">
    <name type="scientific">Dactylonectria estremocensis</name>
    <dbReference type="NCBI Taxonomy" id="1079267"/>
    <lineage>
        <taxon>Eukaryota</taxon>
        <taxon>Fungi</taxon>
        <taxon>Dikarya</taxon>
        <taxon>Ascomycota</taxon>
        <taxon>Pezizomycotina</taxon>
        <taxon>Sordariomycetes</taxon>
        <taxon>Hypocreomycetidae</taxon>
        <taxon>Hypocreales</taxon>
        <taxon>Nectriaceae</taxon>
        <taxon>Dactylonectria</taxon>
    </lineage>
</organism>
<dbReference type="Proteomes" id="UP000717696">
    <property type="component" value="Unassembled WGS sequence"/>
</dbReference>
<keyword evidence="22" id="KW-1185">Reference proteome</keyword>
<dbReference type="PANTHER" id="PTHR31503">
    <property type="entry name" value="VACUOLAR CALCIUM ION TRANSPORTER"/>
    <property type="match status" value="1"/>
</dbReference>
<feature type="transmembrane region" description="Helical" evidence="19">
    <location>
        <begin position="1942"/>
        <end position="1963"/>
    </location>
</feature>
<evidence type="ECO:0000256" key="11">
    <source>
        <dbReference type="ARBA" id="ARBA00022840"/>
    </source>
</evidence>
<dbReference type="FunFam" id="3.30.200.20:FF:000042">
    <property type="entry name" value="Aurora kinase A"/>
    <property type="match status" value="1"/>
</dbReference>
<reference evidence="21" key="1">
    <citation type="journal article" date="2021" name="Nat. Commun.">
        <title>Genetic determinants of endophytism in the Arabidopsis root mycobiome.</title>
        <authorList>
            <person name="Mesny F."/>
            <person name="Miyauchi S."/>
            <person name="Thiergart T."/>
            <person name="Pickel B."/>
            <person name="Atanasova L."/>
            <person name="Karlsson M."/>
            <person name="Huettel B."/>
            <person name="Barry K.W."/>
            <person name="Haridas S."/>
            <person name="Chen C."/>
            <person name="Bauer D."/>
            <person name="Andreopoulos W."/>
            <person name="Pangilinan J."/>
            <person name="LaButti K."/>
            <person name="Riley R."/>
            <person name="Lipzen A."/>
            <person name="Clum A."/>
            <person name="Drula E."/>
            <person name="Henrissat B."/>
            <person name="Kohler A."/>
            <person name="Grigoriev I.V."/>
            <person name="Martin F.M."/>
            <person name="Hacquard S."/>
        </authorList>
    </citation>
    <scope>NUCLEOTIDE SEQUENCE</scope>
    <source>
        <strain evidence="21">MPI-CAGE-AT-0021</strain>
    </source>
</reference>
<evidence type="ECO:0000256" key="10">
    <source>
        <dbReference type="ARBA" id="ARBA00022777"/>
    </source>
</evidence>
<feature type="compositionally biased region" description="Polar residues" evidence="18">
    <location>
        <begin position="179"/>
        <end position="202"/>
    </location>
</feature>
<feature type="region of interest" description="Disordered" evidence="18">
    <location>
        <begin position="1013"/>
        <end position="1036"/>
    </location>
</feature>
<feature type="domain" description="Protein kinase" evidence="20">
    <location>
        <begin position="264"/>
        <end position="558"/>
    </location>
</feature>
<feature type="transmembrane region" description="Helical" evidence="19">
    <location>
        <begin position="1366"/>
        <end position="1386"/>
    </location>
</feature>
<keyword evidence="10" id="KW-0418">Kinase</keyword>
<dbReference type="GO" id="GO:0000329">
    <property type="term" value="C:fungal-type vacuole membrane"/>
    <property type="evidence" value="ECO:0007669"/>
    <property type="project" value="TreeGrafter"/>
</dbReference>
<evidence type="ECO:0000313" key="22">
    <source>
        <dbReference type="Proteomes" id="UP000717696"/>
    </source>
</evidence>
<evidence type="ECO:0000256" key="12">
    <source>
        <dbReference type="ARBA" id="ARBA00022989"/>
    </source>
</evidence>
<evidence type="ECO:0000256" key="4">
    <source>
        <dbReference type="ARBA" id="ARBA00022448"/>
    </source>
</evidence>
<keyword evidence="12 19" id="KW-1133">Transmembrane helix</keyword>
<dbReference type="EC" id="2.7.11.1" evidence="3"/>
<feature type="compositionally biased region" description="Basic residues" evidence="18">
    <location>
        <begin position="244"/>
        <end position="258"/>
    </location>
</feature>
<comment type="similarity">
    <text evidence="2">Belongs to the Ca(2+):cation antiporter (CaCA) (TC 2.A.19) family.</text>
</comment>
<evidence type="ECO:0000256" key="6">
    <source>
        <dbReference type="ARBA" id="ARBA00022553"/>
    </source>
</evidence>
<keyword evidence="7" id="KW-0808">Transferase</keyword>
<evidence type="ECO:0000313" key="21">
    <source>
        <dbReference type="EMBL" id="KAH7155555.1"/>
    </source>
</evidence>
<accession>A0A9P9F8C9</accession>
<feature type="compositionally biased region" description="Basic and acidic residues" evidence="18">
    <location>
        <begin position="1693"/>
        <end position="1703"/>
    </location>
</feature>
<evidence type="ECO:0000256" key="2">
    <source>
        <dbReference type="ARBA" id="ARBA00008170"/>
    </source>
</evidence>
<feature type="compositionally biased region" description="Basic and acidic residues" evidence="18">
    <location>
        <begin position="1717"/>
        <end position="1726"/>
    </location>
</feature>
<feature type="compositionally biased region" description="Polar residues" evidence="18">
    <location>
        <begin position="774"/>
        <end position="785"/>
    </location>
</feature>
<feature type="transmembrane region" description="Helical" evidence="19">
    <location>
        <begin position="1455"/>
        <end position="1478"/>
    </location>
</feature>
<evidence type="ECO:0000256" key="15">
    <source>
        <dbReference type="ARBA" id="ARBA00047899"/>
    </source>
</evidence>
<dbReference type="PROSITE" id="PS00108">
    <property type="entry name" value="PROTEIN_KINASE_ST"/>
    <property type="match status" value="1"/>
</dbReference>
<dbReference type="GO" id="GO:0015369">
    <property type="term" value="F:calcium:proton antiporter activity"/>
    <property type="evidence" value="ECO:0007669"/>
    <property type="project" value="TreeGrafter"/>
</dbReference>
<protein>
    <recommendedName>
        <fullName evidence="3">non-specific serine/threonine protein kinase</fullName>
        <ecNumber evidence="3">2.7.11.1</ecNumber>
    </recommendedName>
</protein>
<feature type="compositionally biased region" description="Low complexity" evidence="18">
    <location>
        <begin position="14"/>
        <end position="25"/>
    </location>
</feature>
<dbReference type="GO" id="GO:0005524">
    <property type="term" value="F:ATP binding"/>
    <property type="evidence" value="ECO:0007669"/>
    <property type="project" value="UniProtKB-UniRule"/>
</dbReference>
<feature type="transmembrane region" description="Helical" evidence="19">
    <location>
        <begin position="1879"/>
        <end position="1902"/>
    </location>
</feature>
<dbReference type="InterPro" id="IPR011009">
    <property type="entry name" value="Kinase-like_dom_sf"/>
</dbReference>
<feature type="transmembrane region" description="Helical" evidence="19">
    <location>
        <begin position="1909"/>
        <end position="1936"/>
    </location>
</feature>
<keyword evidence="13" id="KW-0406">Ion transport</keyword>
<feature type="region of interest" description="Disordered" evidence="18">
    <location>
        <begin position="1328"/>
        <end position="1352"/>
    </location>
</feature>
<dbReference type="SUPFAM" id="SSF56112">
    <property type="entry name" value="Protein kinase-like (PK-like)"/>
    <property type="match status" value="1"/>
</dbReference>
<feature type="transmembrane region" description="Helical" evidence="19">
    <location>
        <begin position="1970"/>
        <end position="1990"/>
    </location>
</feature>
<dbReference type="Gene3D" id="1.10.510.10">
    <property type="entry name" value="Transferase(Phosphotransferase) domain 1"/>
    <property type="match status" value="1"/>
</dbReference>
<evidence type="ECO:0000256" key="3">
    <source>
        <dbReference type="ARBA" id="ARBA00012513"/>
    </source>
</evidence>
<feature type="region of interest" description="Disordered" evidence="18">
    <location>
        <begin position="1568"/>
        <end position="1754"/>
    </location>
</feature>
<feature type="region of interest" description="Disordered" evidence="18">
    <location>
        <begin position="215"/>
        <end position="260"/>
    </location>
</feature>
<proteinExistence type="inferred from homology"/>
<dbReference type="FunFam" id="1.10.510.10:FF:000397">
    <property type="entry name" value="Serine/threonine-protein kinase KIN4"/>
    <property type="match status" value="1"/>
</dbReference>
<dbReference type="PROSITE" id="PS00107">
    <property type="entry name" value="PROTEIN_KINASE_ATP"/>
    <property type="match status" value="1"/>
</dbReference>
<feature type="transmembrane region" description="Helical" evidence="19">
    <location>
        <begin position="1846"/>
        <end position="1867"/>
    </location>
</feature>
<feature type="compositionally biased region" description="Polar residues" evidence="18">
    <location>
        <begin position="651"/>
        <end position="675"/>
    </location>
</feature>
<dbReference type="PROSITE" id="PS50011">
    <property type="entry name" value="PROTEIN_KINASE_DOM"/>
    <property type="match status" value="1"/>
</dbReference>
<evidence type="ECO:0000256" key="17">
    <source>
        <dbReference type="PROSITE-ProRule" id="PRU10141"/>
    </source>
</evidence>
<dbReference type="GO" id="GO:0006874">
    <property type="term" value="P:intracellular calcium ion homeostasis"/>
    <property type="evidence" value="ECO:0007669"/>
    <property type="project" value="TreeGrafter"/>
</dbReference>
<dbReference type="InterPro" id="IPR017441">
    <property type="entry name" value="Protein_kinase_ATP_BS"/>
</dbReference>
<feature type="compositionally biased region" description="Basic residues" evidence="18">
    <location>
        <begin position="1603"/>
        <end position="1619"/>
    </location>
</feature>
<dbReference type="OrthoDB" id="193931at2759"/>
<evidence type="ECO:0000256" key="5">
    <source>
        <dbReference type="ARBA" id="ARBA00022527"/>
    </source>
</evidence>
<name>A0A9P9F8C9_9HYPO</name>
<dbReference type="InterPro" id="IPR008271">
    <property type="entry name" value="Ser/Thr_kinase_AS"/>
</dbReference>
<feature type="compositionally biased region" description="Basic residues" evidence="18">
    <location>
        <begin position="1676"/>
        <end position="1692"/>
    </location>
</feature>
<dbReference type="GO" id="GO:0012505">
    <property type="term" value="C:endomembrane system"/>
    <property type="evidence" value="ECO:0007669"/>
    <property type="project" value="UniProtKB-SubCell"/>
</dbReference>
<dbReference type="GO" id="GO:0000011">
    <property type="term" value="P:vacuole inheritance"/>
    <property type="evidence" value="ECO:0007669"/>
    <property type="project" value="UniProtKB-ARBA"/>
</dbReference>
<evidence type="ECO:0000256" key="1">
    <source>
        <dbReference type="ARBA" id="ARBA00004127"/>
    </source>
</evidence>
<keyword evidence="5" id="KW-0723">Serine/threonine-protein kinase</keyword>
<keyword evidence="14 19" id="KW-0472">Membrane</keyword>
<feature type="binding site" evidence="17">
    <location>
        <position position="293"/>
    </location>
    <ligand>
        <name>ATP</name>
        <dbReference type="ChEBI" id="CHEBI:30616"/>
    </ligand>
</feature>
<comment type="subcellular location">
    <subcellularLocation>
        <location evidence="1">Endomembrane system</location>
        <topology evidence="1">Multi-pass membrane protein</topology>
    </subcellularLocation>
</comment>
<dbReference type="PANTHER" id="PTHR31503:SF18">
    <property type="entry name" value="CA(2+)_H(+) EXCHANGER, PUTATIVE (EUROFUNG)-RELATED"/>
    <property type="match status" value="1"/>
</dbReference>
<dbReference type="Pfam" id="PF00069">
    <property type="entry name" value="Pkinase"/>
    <property type="match status" value="1"/>
</dbReference>
<dbReference type="FunFam" id="1.20.1420.30:FF:000011">
    <property type="entry name" value="Vacuolar calcium ion transporter"/>
    <property type="match status" value="1"/>
</dbReference>
<feature type="compositionally biased region" description="Low complexity" evidence="18">
    <location>
        <begin position="1581"/>
        <end position="1593"/>
    </location>
</feature>
<dbReference type="InterPro" id="IPR044880">
    <property type="entry name" value="NCX_ion-bd_dom_sf"/>
</dbReference>
<evidence type="ECO:0000256" key="13">
    <source>
        <dbReference type="ARBA" id="ARBA00023065"/>
    </source>
</evidence>
<keyword evidence="11 17" id="KW-0067">ATP-binding</keyword>
<evidence type="ECO:0000256" key="19">
    <source>
        <dbReference type="SAM" id="Phobius"/>
    </source>
</evidence>
<feature type="region of interest" description="Disordered" evidence="18">
    <location>
        <begin position="1"/>
        <end position="202"/>
    </location>
</feature>
<dbReference type="InterPro" id="IPR004837">
    <property type="entry name" value="NaCa_Exmemb"/>
</dbReference>
<feature type="compositionally biased region" description="Polar residues" evidence="18">
    <location>
        <begin position="738"/>
        <end position="762"/>
    </location>
</feature>
<dbReference type="Gene3D" id="1.20.1420.30">
    <property type="entry name" value="NCX, central ion-binding region"/>
    <property type="match status" value="2"/>
</dbReference>
<evidence type="ECO:0000256" key="18">
    <source>
        <dbReference type="SAM" id="MobiDB-lite"/>
    </source>
</evidence>
<feature type="transmembrane region" description="Helical" evidence="19">
    <location>
        <begin position="1427"/>
        <end position="1449"/>
    </location>
</feature>
<evidence type="ECO:0000256" key="9">
    <source>
        <dbReference type="ARBA" id="ARBA00022741"/>
    </source>
</evidence>
<dbReference type="FunFam" id="1.20.1420.30:FF:000016">
    <property type="entry name" value="Membrane bound cation transporter"/>
    <property type="match status" value="1"/>
</dbReference>
<dbReference type="InterPro" id="IPR004713">
    <property type="entry name" value="CaH_exchang"/>
</dbReference>
<keyword evidence="4" id="KW-0813">Transport</keyword>
<evidence type="ECO:0000256" key="7">
    <source>
        <dbReference type="ARBA" id="ARBA00022679"/>
    </source>
</evidence>
<comment type="catalytic activity">
    <reaction evidence="16">
        <text>L-seryl-[protein] + ATP = O-phospho-L-seryl-[protein] + ADP + H(+)</text>
        <dbReference type="Rhea" id="RHEA:17989"/>
        <dbReference type="Rhea" id="RHEA-COMP:9863"/>
        <dbReference type="Rhea" id="RHEA-COMP:11604"/>
        <dbReference type="ChEBI" id="CHEBI:15378"/>
        <dbReference type="ChEBI" id="CHEBI:29999"/>
        <dbReference type="ChEBI" id="CHEBI:30616"/>
        <dbReference type="ChEBI" id="CHEBI:83421"/>
        <dbReference type="ChEBI" id="CHEBI:456216"/>
        <dbReference type="EC" id="2.7.11.1"/>
    </reaction>
</comment>
<feature type="compositionally biased region" description="Low complexity" evidence="18">
    <location>
        <begin position="73"/>
        <end position="82"/>
    </location>
</feature>
<comment type="caution">
    <text evidence="21">The sequence shown here is derived from an EMBL/GenBank/DDBJ whole genome shotgun (WGS) entry which is preliminary data.</text>
</comment>
<keyword evidence="8 19" id="KW-0812">Transmembrane</keyword>
<evidence type="ECO:0000256" key="14">
    <source>
        <dbReference type="ARBA" id="ARBA00023136"/>
    </source>
</evidence>